<organism evidence="2 3">
    <name type="scientific">Stephanodiscus triporus</name>
    <dbReference type="NCBI Taxonomy" id="2934178"/>
    <lineage>
        <taxon>Eukaryota</taxon>
        <taxon>Sar</taxon>
        <taxon>Stramenopiles</taxon>
        <taxon>Ochrophyta</taxon>
        <taxon>Bacillariophyta</taxon>
        <taxon>Coscinodiscophyceae</taxon>
        <taxon>Thalassiosirophycidae</taxon>
        <taxon>Stephanodiscales</taxon>
        <taxon>Stephanodiscaceae</taxon>
        <taxon>Stephanodiscus</taxon>
    </lineage>
</organism>
<proteinExistence type="predicted"/>
<dbReference type="AlphaFoldDB" id="A0ABD3Q6M0"/>
<dbReference type="Proteomes" id="UP001530315">
    <property type="component" value="Unassembled WGS sequence"/>
</dbReference>
<reference evidence="2 3" key="1">
    <citation type="submission" date="2024-10" db="EMBL/GenBank/DDBJ databases">
        <title>Updated reference genomes for cyclostephanoid diatoms.</title>
        <authorList>
            <person name="Roberts W.R."/>
            <person name="Alverson A.J."/>
        </authorList>
    </citation>
    <scope>NUCLEOTIDE SEQUENCE [LARGE SCALE GENOMIC DNA]</scope>
    <source>
        <strain evidence="2 3">AJA276-08</strain>
    </source>
</reference>
<evidence type="ECO:0000256" key="1">
    <source>
        <dbReference type="SAM" id="MobiDB-lite"/>
    </source>
</evidence>
<gene>
    <name evidence="2" type="ORF">ACHAW5_007688</name>
</gene>
<name>A0ABD3Q6M0_9STRA</name>
<protein>
    <submittedName>
        <fullName evidence="2">Uncharacterized protein</fullName>
    </submittedName>
</protein>
<comment type="caution">
    <text evidence="2">The sequence shown here is derived from an EMBL/GenBank/DDBJ whole genome shotgun (WGS) entry which is preliminary data.</text>
</comment>
<keyword evidence="3" id="KW-1185">Reference proteome</keyword>
<accession>A0ABD3Q6M0</accession>
<evidence type="ECO:0000313" key="3">
    <source>
        <dbReference type="Proteomes" id="UP001530315"/>
    </source>
</evidence>
<feature type="region of interest" description="Disordered" evidence="1">
    <location>
        <begin position="79"/>
        <end position="162"/>
    </location>
</feature>
<evidence type="ECO:0000313" key="2">
    <source>
        <dbReference type="EMBL" id="KAL3795775.1"/>
    </source>
</evidence>
<sequence>MDRQRSGRIQGGLARIIRVTTLPPDDDEREGSGPIMYGIEYVLGGKLFNLQRCELTYKRPRWKVLLMRLIALDTCSVGDGSRRQMSQAKELDKGGANESKATTKRAANDVDTPLRNRKPGRPPGSKNKSGILEESLTEGVVNEKSSKNAKKRQRSSKTSEDECNAGIFEIRSQASKAGWETRRPFCLCQSYSKPASKPAAKKGQWRRQQTLTVDTNESDATSTNTLTMEDSADSRCVALYTKHRKEMEKSLIRLEKLDRFGFFLEATPPQFDENYDCDDGDVPGNDDLSVQAAHKRYRTVPFPDKPPFDFLIVRKRLAAGL</sequence>
<dbReference type="EMBL" id="JALLAZ020000411">
    <property type="protein sequence ID" value="KAL3795775.1"/>
    <property type="molecule type" value="Genomic_DNA"/>
</dbReference>